<feature type="domain" description="SnoaL-like" evidence="1">
    <location>
        <begin position="9"/>
        <end position="127"/>
    </location>
</feature>
<evidence type="ECO:0000313" key="3">
    <source>
        <dbReference type="Proteomes" id="UP000027866"/>
    </source>
</evidence>
<protein>
    <recommendedName>
        <fullName evidence="1">SnoaL-like domain-containing protein</fullName>
    </recommendedName>
</protein>
<evidence type="ECO:0000259" key="1">
    <source>
        <dbReference type="Pfam" id="PF13577"/>
    </source>
</evidence>
<sequence length="140" mass="15764">MRAMFTGPIEDRLEIRELAEIYGDGVVRMDKDTWASVWAEDADWDFMGMQLKGREQIVGTWLGAMANFDAVSFSCVPASIEVDGNTARSRIQTQEVLKAKDGTTRMIGGLYTDELEKRGGRWVYTKRAFAIVAEYNPQEG</sequence>
<organism evidence="2 3">
    <name type="scientific">Erythrobacter litoralis</name>
    <dbReference type="NCBI Taxonomy" id="39960"/>
    <lineage>
        <taxon>Bacteria</taxon>
        <taxon>Pseudomonadati</taxon>
        <taxon>Pseudomonadota</taxon>
        <taxon>Alphaproteobacteria</taxon>
        <taxon>Sphingomonadales</taxon>
        <taxon>Erythrobacteraceae</taxon>
        <taxon>Erythrobacter/Porphyrobacter group</taxon>
        <taxon>Erythrobacter</taxon>
    </lineage>
</organism>
<accession>A0A074M7C7</accession>
<dbReference type="InterPro" id="IPR032710">
    <property type="entry name" value="NTF2-like_dom_sf"/>
</dbReference>
<keyword evidence="3" id="KW-1185">Reference proteome</keyword>
<dbReference type="Proteomes" id="UP000027866">
    <property type="component" value="Unassembled WGS sequence"/>
</dbReference>
<dbReference type="SUPFAM" id="SSF54427">
    <property type="entry name" value="NTF2-like"/>
    <property type="match status" value="1"/>
</dbReference>
<comment type="caution">
    <text evidence="2">The sequence shown here is derived from an EMBL/GenBank/DDBJ whole genome shotgun (WGS) entry which is preliminary data.</text>
</comment>
<dbReference type="AlphaFoldDB" id="A0A074M7C7"/>
<evidence type="ECO:0000313" key="2">
    <source>
        <dbReference type="EMBL" id="KEO90626.1"/>
    </source>
</evidence>
<dbReference type="EMBL" id="JMIX01000012">
    <property type="protein sequence ID" value="KEO90626.1"/>
    <property type="molecule type" value="Genomic_DNA"/>
</dbReference>
<name>A0A074M7C7_9SPHN</name>
<dbReference type="Gene3D" id="3.10.450.50">
    <property type="match status" value="1"/>
</dbReference>
<reference evidence="2 3" key="1">
    <citation type="submission" date="2014-04" db="EMBL/GenBank/DDBJ databases">
        <title>A comprehensive comparison of genomes of Erythrobacter spp. Strains.</title>
        <authorList>
            <person name="Zheng Q."/>
        </authorList>
    </citation>
    <scope>NUCLEOTIDE SEQUENCE [LARGE SCALE GENOMIC DNA]</scope>
    <source>
        <strain evidence="2 3">DSM 8509</strain>
    </source>
</reference>
<dbReference type="Pfam" id="PF13577">
    <property type="entry name" value="SnoaL_4"/>
    <property type="match status" value="1"/>
</dbReference>
<gene>
    <name evidence="2" type="ORF">EH32_02035</name>
</gene>
<dbReference type="InterPro" id="IPR037401">
    <property type="entry name" value="SnoaL-like"/>
</dbReference>
<proteinExistence type="predicted"/>